<feature type="non-terminal residue" evidence="1">
    <location>
        <position position="47"/>
    </location>
</feature>
<sequence length="47" mass="5476">MPGRYLEGGAAHLDRPGFRDWLATKYDRLFNDYPEFDGIILTLDETE</sequence>
<name>X1E543_9ZZZZ</name>
<proteinExistence type="predicted"/>
<comment type="caution">
    <text evidence="1">The sequence shown here is derived from an EMBL/GenBank/DDBJ whole genome shotgun (WGS) entry which is preliminary data.</text>
</comment>
<organism evidence="1">
    <name type="scientific">marine sediment metagenome</name>
    <dbReference type="NCBI Taxonomy" id="412755"/>
    <lineage>
        <taxon>unclassified sequences</taxon>
        <taxon>metagenomes</taxon>
        <taxon>ecological metagenomes</taxon>
    </lineage>
</organism>
<accession>X1E543</accession>
<protein>
    <submittedName>
        <fullName evidence="1">Uncharacterized protein</fullName>
    </submittedName>
</protein>
<dbReference type="EMBL" id="BARU01003872">
    <property type="protein sequence ID" value="GAH28381.1"/>
    <property type="molecule type" value="Genomic_DNA"/>
</dbReference>
<dbReference type="AlphaFoldDB" id="X1E543"/>
<gene>
    <name evidence="1" type="ORF">S03H2_08100</name>
</gene>
<reference evidence="1" key="1">
    <citation type="journal article" date="2014" name="Front. Microbiol.">
        <title>High frequency of phylogenetically diverse reductive dehalogenase-homologous genes in deep subseafloor sedimentary metagenomes.</title>
        <authorList>
            <person name="Kawai M."/>
            <person name="Futagami T."/>
            <person name="Toyoda A."/>
            <person name="Takaki Y."/>
            <person name="Nishi S."/>
            <person name="Hori S."/>
            <person name="Arai W."/>
            <person name="Tsubouchi T."/>
            <person name="Morono Y."/>
            <person name="Uchiyama I."/>
            <person name="Ito T."/>
            <person name="Fujiyama A."/>
            <person name="Inagaki F."/>
            <person name="Takami H."/>
        </authorList>
    </citation>
    <scope>NUCLEOTIDE SEQUENCE</scope>
    <source>
        <strain evidence="1">Expedition CK06-06</strain>
    </source>
</reference>
<evidence type="ECO:0000313" key="1">
    <source>
        <dbReference type="EMBL" id="GAH28381.1"/>
    </source>
</evidence>